<dbReference type="Proteomes" id="UP001295469">
    <property type="component" value="Chromosome C01"/>
</dbReference>
<dbReference type="AlphaFoldDB" id="A0A816R430"/>
<gene>
    <name evidence="1" type="ORF">DARMORV10_C01P10950.1</name>
</gene>
<sequence length="240" mass="27306">MGNLDTVETTEKIPKCQKEKRSQFIFVTLLAYSFNRFEVTVNFLLHWNLVTIQSMKNRVLYSWFLGSANLVNNWAYHGIWPDISYGTVRTQIESGDGYSEAIFTAATDGAPVIAVQAWMVLSDFPWSSICSREAEPTTHPSIGDGFFFSSSSSGLYCLHMRTTCMYRVIIIYCWNFTSATAYCLLNIIYGSYSAFSWNPHSIFQFIEHVEVNVVTISTVYSQMIRSGFPLSRKKLPFGDS</sequence>
<evidence type="ECO:0000313" key="1">
    <source>
        <dbReference type="EMBL" id="CAF2069331.1"/>
    </source>
</evidence>
<proteinExistence type="predicted"/>
<name>A0A816R430_BRANA</name>
<accession>A0A816R430</accession>
<reference evidence="1" key="1">
    <citation type="submission" date="2021-01" db="EMBL/GenBank/DDBJ databases">
        <authorList>
            <consortium name="Genoscope - CEA"/>
            <person name="William W."/>
        </authorList>
    </citation>
    <scope>NUCLEOTIDE SEQUENCE</scope>
</reference>
<protein>
    <submittedName>
        <fullName evidence="1">(rape) hypothetical protein</fullName>
    </submittedName>
</protein>
<dbReference type="EMBL" id="HG994365">
    <property type="protein sequence ID" value="CAF2069331.1"/>
    <property type="molecule type" value="Genomic_DNA"/>
</dbReference>
<organism evidence="1">
    <name type="scientific">Brassica napus</name>
    <name type="common">Rape</name>
    <dbReference type="NCBI Taxonomy" id="3708"/>
    <lineage>
        <taxon>Eukaryota</taxon>
        <taxon>Viridiplantae</taxon>
        <taxon>Streptophyta</taxon>
        <taxon>Embryophyta</taxon>
        <taxon>Tracheophyta</taxon>
        <taxon>Spermatophyta</taxon>
        <taxon>Magnoliopsida</taxon>
        <taxon>eudicotyledons</taxon>
        <taxon>Gunneridae</taxon>
        <taxon>Pentapetalae</taxon>
        <taxon>rosids</taxon>
        <taxon>malvids</taxon>
        <taxon>Brassicales</taxon>
        <taxon>Brassicaceae</taxon>
        <taxon>Brassiceae</taxon>
        <taxon>Brassica</taxon>
    </lineage>
</organism>